<name>A0ABT8AI42_9HYPH</name>
<protein>
    <recommendedName>
        <fullName evidence="2">histidine kinase</fullName>
        <ecNumber evidence="2">2.7.13.3</ecNumber>
    </recommendedName>
</protein>
<keyword evidence="3" id="KW-0597">Phosphoprotein</keyword>
<dbReference type="EMBL" id="JAUFPT010000001">
    <property type="protein sequence ID" value="MDN3569173.1"/>
    <property type="molecule type" value="Genomic_DNA"/>
</dbReference>
<evidence type="ECO:0000256" key="1">
    <source>
        <dbReference type="ARBA" id="ARBA00000085"/>
    </source>
</evidence>
<evidence type="ECO:0000313" key="9">
    <source>
        <dbReference type="EMBL" id="MDN3569173.1"/>
    </source>
</evidence>
<keyword evidence="4 9" id="KW-0808">Transferase</keyword>
<evidence type="ECO:0000259" key="8">
    <source>
        <dbReference type="SMART" id="SM00911"/>
    </source>
</evidence>
<dbReference type="InterPro" id="IPR036890">
    <property type="entry name" value="HATPase_C_sf"/>
</dbReference>
<evidence type="ECO:0000256" key="7">
    <source>
        <dbReference type="ARBA" id="ARBA00022840"/>
    </source>
</evidence>
<evidence type="ECO:0000256" key="6">
    <source>
        <dbReference type="ARBA" id="ARBA00022777"/>
    </source>
</evidence>
<comment type="caution">
    <text evidence="9">The sequence shown here is derived from an EMBL/GenBank/DDBJ whole genome shotgun (WGS) entry which is preliminary data.</text>
</comment>
<feature type="domain" description="Signal transduction histidine kinase HWE region" evidence="8">
    <location>
        <begin position="34"/>
        <end position="113"/>
    </location>
</feature>
<keyword evidence="10" id="KW-1185">Reference proteome</keyword>
<evidence type="ECO:0000256" key="4">
    <source>
        <dbReference type="ARBA" id="ARBA00022679"/>
    </source>
</evidence>
<dbReference type="Gene3D" id="3.30.565.10">
    <property type="entry name" value="Histidine kinase-like ATPase, C-terminal domain"/>
    <property type="match status" value="1"/>
</dbReference>
<proteinExistence type="predicted"/>
<keyword evidence="5" id="KW-0547">Nucleotide-binding</keyword>
<accession>A0ABT8AI42</accession>
<dbReference type="EC" id="2.7.13.3" evidence="2"/>
<dbReference type="Pfam" id="PF07536">
    <property type="entry name" value="HWE_HK"/>
    <property type="match status" value="1"/>
</dbReference>
<dbReference type="SMART" id="SM00911">
    <property type="entry name" value="HWE_HK"/>
    <property type="match status" value="1"/>
</dbReference>
<reference evidence="10" key="1">
    <citation type="journal article" date="2019" name="Int. J. Syst. Evol. Microbiol.">
        <title>The Global Catalogue of Microorganisms (GCM) 10K type strain sequencing project: providing services to taxonomists for standard genome sequencing and annotation.</title>
        <authorList>
            <consortium name="The Broad Institute Genomics Platform"/>
            <consortium name="The Broad Institute Genome Sequencing Center for Infectious Disease"/>
            <person name="Wu L."/>
            <person name="Ma J."/>
        </authorList>
    </citation>
    <scope>NUCLEOTIDE SEQUENCE [LARGE SCALE GENOMIC DNA]</scope>
    <source>
        <strain evidence="10">CECT 7806</strain>
    </source>
</reference>
<dbReference type="Proteomes" id="UP001244297">
    <property type="component" value="Unassembled WGS sequence"/>
</dbReference>
<dbReference type="GO" id="GO:0004673">
    <property type="term" value="F:protein histidine kinase activity"/>
    <property type="evidence" value="ECO:0007669"/>
    <property type="project" value="UniProtKB-EC"/>
</dbReference>
<dbReference type="InterPro" id="IPR011102">
    <property type="entry name" value="Sig_transdc_His_kinase_HWE"/>
</dbReference>
<sequence length="239" mass="25530">MAEADDMAARLARLEADNARLRRLLDTTGTPDGLRHGLRDTMAMLRAVLRLSAETAESVEGYATHLEGRLDAIARVRVATDTFGDVNLHTLISDELMIHLIREGEQAALSGPSVKLRPKAAQLLALAIHELSSNAVEHGVFGRAGGEVDVAWVVEGDDPKGPGVLSLVWNETGGSGIAPPTRQGFGMQVLNDMLNYELGARVALAFEPDGLRCTVTFPLVSRVGRVVDETGAEENGEAD</sequence>
<keyword evidence="6 9" id="KW-0418">Kinase</keyword>
<gene>
    <name evidence="9" type="ORF">QWZ18_00875</name>
</gene>
<dbReference type="RefSeq" id="WP_238286502.1">
    <property type="nucleotide sequence ID" value="NZ_BPQS01000006.1"/>
</dbReference>
<evidence type="ECO:0000256" key="2">
    <source>
        <dbReference type="ARBA" id="ARBA00012438"/>
    </source>
</evidence>
<organism evidence="9 10">
    <name type="scientific">Methylobacterium longum</name>
    <dbReference type="NCBI Taxonomy" id="767694"/>
    <lineage>
        <taxon>Bacteria</taxon>
        <taxon>Pseudomonadati</taxon>
        <taxon>Pseudomonadota</taxon>
        <taxon>Alphaproteobacteria</taxon>
        <taxon>Hyphomicrobiales</taxon>
        <taxon>Methylobacteriaceae</taxon>
        <taxon>Methylobacterium</taxon>
    </lineage>
</organism>
<dbReference type="PANTHER" id="PTHR41523:SF8">
    <property type="entry name" value="ETHYLENE RESPONSE SENSOR PROTEIN"/>
    <property type="match status" value="1"/>
</dbReference>
<evidence type="ECO:0000256" key="3">
    <source>
        <dbReference type="ARBA" id="ARBA00022553"/>
    </source>
</evidence>
<evidence type="ECO:0000256" key="5">
    <source>
        <dbReference type="ARBA" id="ARBA00022741"/>
    </source>
</evidence>
<keyword evidence="7" id="KW-0067">ATP-binding</keyword>
<evidence type="ECO:0000313" key="10">
    <source>
        <dbReference type="Proteomes" id="UP001244297"/>
    </source>
</evidence>
<dbReference type="SUPFAM" id="SSF55874">
    <property type="entry name" value="ATPase domain of HSP90 chaperone/DNA topoisomerase II/histidine kinase"/>
    <property type="match status" value="1"/>
</dbReference>
<comment type="catalytic activity">
    <reaction evidence="1">
        <text>ATP + protein L-histidine = ADP + protein N-phospho-L-histidine.</text>
        <dbReference type="EC" id="2.7.13.3"/>
    </reaction>
</comment>
<dbReference type="PANTHER" id="PTHR41523">
    <property type="entry name" value="TWO-COMPONENT SYSTEM SENSOR PROTEIN"/>
    <property type="match status" value="1"/>
</dbReference>